<evidence type="ECO:0000259" key="8">
    <source>
        <dbReference type="Pfam" id="PF02771"/>
    </source>
</evidence>
<dbReference type="GO" id="GO:0050660">
    <property type="term" value="F:flavin adenine dinucleotide binding"/>
    <property type="evidence" value="ECO:0007669"/>
    <property type="project" value="InterPro"/>
</dbReference>
<keyword evidence="3" id="KW-0285">Flavoprotein</keyword>
<organism evidence="9">
    <name type="scientific">marine metagenome</name>
    <dbReference type="NCBI Taxonomy" id="408172"/>
    <lineage>
        <taxon>unclassified sequences</taxon>
        <taxon>metagenomes</taxon>
        <taxon>ecological metagenomes</taxon>
    </lineage>
</organism>
<dbReference type="InterPro" id="IPR046373">
    <property type="entry name" value="Acyl-CoA_Oxase/DH_mid-dom_sf"/>
</dbReference>
<evidence type="ECO:0000256" key="2">
    <source>
        <dbReference type="ARBA" id="ARBA00009347"/>
    </source>
</evidence>
<dbReference type="Pfam" id="PF00441">
    <property type="entry name" value="Acyl-CoA_dh_1"/>
    <property type="match status" value="1"/>
</dbReference>
<dbReference type="InterPro" id="IPR009075">
    <property type="entry name" value="AcylCo_DH/oxidase_C"/>
</dbReference>
<accession>A0A381R3M3</accession>
<name>A0A381R3M3_9ZZZZ</name>
<proteinExistence type="inferred from homology"/>
<dbReference type="SUPFAM" id="SSF47203">
    <property type="entry name" value="Acyl-CoA dehydrogenase C-terminal domain-like"/>
    <property type="match status" value="1"/>
</dbReference>
<gene>
    <name evidence="9" type="ORF">METZ01_LOCUS39190</name>
</gene>
<evidence type="ECO:0000256" key="5">
    <source>
        <dbReference type="ARBA" id="ARBA00023002"/>
    </source>
</evidence>
<comment type="similarity">
    <text evidence="2">Belongs to the acyl-CoA dehydrogenase family.</text>
</comment>
<dbReference type="PANTHER" id="PTHR43884:SF40">
    <property type="entry name" value="ACYL-COA DEHYDROGENASE"/>
    <property type="match status" value="1"/>
</dbReference>
<evidence type="ECO:0000256" key="4">
    <source>
        <dbReference type="ARBA" id="ARBA00022827"/>
    </source>
</evidence>
<comment type="cofactor">
    <cofactor evidence="1">
        <name>FAD</name>
        <dbReference type="ChEBI" id="CHEBI:57692"/>
    </cofactor>
</comment>
<protein>
    <recommendedName>
        <fullName evidence="10">Acyl-CoA dehydrogenase</fullName>
    </recommendedName>
</protein>
<keyword evidence="4" id="KW-0274">FAD</keyword>
<reference evidence="9" key="1">
    <citation type="submission" date="2018-05" db="EMBL/GenBank/DDBJ databases">
        <authorList>
            <person name="Lanie J.A."/>
            <person name="Ng W.-L."/>
            <person name="Kazmierczak K.M."/>
            <person name="Andrzejewski T.M."/>
            <person name="Davidsen T.M."/>
            <person name="Wayne K.J."/>
            <person name="Tettelin H."/>
            <person name="Glass J.I."/>
            <person name="Rusch D."/>
            <person name="Podicherti R."/>
            <person name="Tsui H.-C.T."/>
            <person name="Winkler M.E."/>
        </authorList>
    </citation>
    <scope>NUCLEOTIDE SEQUENCE</scope>
</reference>
<dbReference type="Pfam" id="PF02770">
    <property type="entry name" value="Acyl-CoA_dh_M"/>
    <property type="match status" value="1"/>
</dbReference>
<evidence type="ECO:0000256" key="1">
    <source>
        <dbReference type="ARBA" id="ARBA00001974"/>
    </source>
</evidence>
<dbReference type="InterPro" id="IPR006091">
    <property type="entry name" value="Acyl-CoA_Oxase/DH_mid-dom"/>
</dbReference>
<sequence>MLYKLPEETLILQDTVKRFVDNELIPLEKQLPDRANSYELPEDMYLELTAKVHEMGLTARETPEDAGGAGLGPLDNCIITEQVHRSTAGCSVFSSTFASMLYELGTEEQKNKYMVPAVKGEFHGSSAFSEPGAGGDMAGIQTTIEQSQDGWVINGNKCWIFKAKTARFILVLTRLKGTERHDGLQWVIVDAGAPGFTIGREQKMIHGQNTYELFFDNCVVDAKQLLGKTGQAWSSGTDYLFSGRIQIAARALGIADRCLEMATEYAKVRHTFGKPLSSRQAIQWMIADSALELHNCRLLVYDTALRAQEGEKVYLQTAMSKLHATEMVTKVVDKAMQIHGAAGLSDETILERCYRDIRPMRIYEGTSEALRSMIAKELLR</sequence>
<dbReference type="InterPro" id="IPR009100">
    <property type="entry name" value="AcylCoA_DH/oxidase_NM_dom_sf"/>
</dbReference>
<feature type="domain" description="Acyl-CoA dehydrogenase/oxidase N-terminal" evidence="8">
    <location>
        <begin position="7"/>
        <end position="121"/>
    </location>
</feature>
<evidence type="ECO:0008006" key="10">
    <source>
        <dbReference type="Google" id="ProtNLM"/>
    </source>
</evidence>
<dbReference type="Gene3D" id="2.40.110.10">
    <property type="entry name" value="Butyryl-CoA Dehydrogenase, subunit A, domain 2"/>
    <property type="match status" value="1"/>
</dbReference>
<dbReference type="Gene3D" id="1.20.140.10">
    <property type="entry name" value="Butyryl-CoA Dehydrogenase, subunit A, domain 3"/>
    <property type="match status" value="1"/>
</dbReference>
<dbReference type="InterPro" id="IPR013786">
    <property type="entry name" value="AcylCoA_DH/ox_N"/>
</dbReference>
<evidence type="ECO:0000259" key="6">
    <source>
        <dbReference type="Pfam" id="PF00441"/>
    </source>
</evidence>
<dbReference type="FunFam" id="1.20.140.10:FF:000001">
    <property type="entry name" value="Acyl-CoA dehydrogenase"/>
    <property type="match status" value="1"/>
</dbReference>
<feature type="domain" description="Acyl-CoA oxidase/dehydrogenase middle" evidence="7">
    <location>
        <begin position="127"/>
        <end position="218"/>
    </location>
</feature>
<dbReference type="GO" id="GO:0003995">
    <property type="term" value="F:acyl-CoA dehydrogenase activity"/>
    <property type="evidence" value="ECO:0007669"/>
    <property type="project" value="TreeGrafter"/>
</dbReference>
<evidence type="ECO:0000256" key="3">
    <source>
        <dbReference type="ARBA" id="ARBA00022630"/>
    </source>
</evidence>
<dbReference type="AlphaFoldDB" id="A0A381R3M3"/>
<dbReference type="Pfam" id="PF02771">
    <property type="entry name" value="Acyl-CoA_dh_N"/>
    <property type="match status" value="1"/>
</dbReference>
<dbReference type="Gene3D" id="1.10.540.10">
    <property type="entry name" value="Acyl-CoA dehydrogenase/oxidase, N-terminal domain"/>
    <property type="match status" value="1"/>
</dbReference>
<keyword evidence="5" id="KW-0560">Oxidoreductase</keyword>
<evidence type="ECO:0000259" key="7">
    <source>
        <dbReference type="Pfam" id="PF02770"/>
    </source>
</evidence>
<dbReference type="PANTHER" id="PTHR43884">
    <property type="entry name" value="ACYL-COA DEHYDROGENASE"/>
    <property type="match status" value="1"/>
</dbReference>
<dbReference type="InterPro" id="IPR037069">
    <property type="entry name" value="AcylCoA_DH/ox_N_sf"/>
</dbReference>
<evidence type="ECO:0000313" key="9">
    <source>
        <dbReference type="EMBL" id="SUZ86336.1"/>
    </source>
</evidence>
<dbReference type="InterPro" id="IPR036250">
    <property type="entry name" value="AcylCo_DH-like_C"/>
</dbReference>
<dbReference type="EMBL" id="UINC01001676">
    <property type="protein sequence ID" value="SUZ86336.1"/>
    <property type="molecule type" value="Genomic_DNA"/>
</dbReference>
<dbReference type="SUPFAM" id="SSF56645">
    <property type="entry name" value="Acyl-CoA dehydrogenase NM domain-like"/>
    <property type="match status" value="1"/>
</dbReference>
<feature type="domain" description="Acyl-CoA dehydrogenase/oxidase C-terminal" evidence="6">
    <location>
        <begin position="240"/>
        <end position="379"/>
    </location>
</feature>